<evidence type="ECO:0000256" key="1">
    <source>
        <dbReference type="SAM" id="SignalP"/>
    </source>
</evidence>
<organism evidence="3 4">
    <name type="scientific">Pontibacter akesuensis</name>
    <dbReference type="NCBI Taxonomy" id="388950"/>
    <lineage>
        <taxon>Bacteria</taxon>
        <taxon>Pseudomonadati</taxon>
        <taxon>Bacteroidota</taxon>
        <taxon>Cytophagia</taxon>
        <taxon>Cytophagales</taxon>
        <taxon>Hymenobacteraceae</taxon>
        <taxon>Pontibacter</taxon>
    </lineage>
</organism>
<dbReference type="CDD" id="cd00146">
    <property type="entry name" value="PKD"/>
    <property type="match status" value="1"/>
</dbReference>
<feature type="chain" id="PRO_5010340519" evidence="1">
    <location>
        <begin position="19"/>
        <end position="642"/>
    </location>
</feature>
<feature type="domain" description="PKD" evidence="2">
    <location>
        <begin position="138"/>
        <end position="184"/>
    </location>
</feature>
<dbReference type="InterPro" id="IPR026341">
    <property type="entry name" value="T9SS_type_B"/>
</dbReference>
<proteinExistence type="predicted"/>
<evidence type="ECO:0000313" key="3">
    <source>
        <dbReference type="EMBL" id="SFU46036.1"/>
    </source>
</evidence>
<dbReference type="InterPro" id="IPR035986">
    <property type="entry name" value="PKD_dom_sf"/>
</dbReference>
<dbReference type="STRING" id="388950.GCA_001611675_00004"/>
<dbReference type="RefSeq" id="WP_068836257.1">
    <property type="nucleotide sequence ID" value="NZ_BMXC01000001.1"/>
</dbReference>
<protein>
    <submittedName>
        <fullName evidence="3">Gliding motility-associated C-terminal domain-containing protein</fullName>
    </submittedName>
</protein>
<evidence type="ECO:0000313" key="4">
    <source>
        <dbReference type="Proteomes" id="UP000182491"/>
    </source>
</evidence>
<sequence length="642" mass="69500">MKYLLSIFFLLLTTLTWAQNKCFKAYNSAGDVVQTLCVGQEYSFQDCGNEVDDDKEYYVFNYTGGTAYTTPTSTNKKHTYTSPGRYRVLQIANYGGTIGTDTVSHVFEVKASPEPTFAFVRCASGIVSFTVTDANYDSYTLDFGDGNSEIVRAGAVVEHTYTSVGPYTATLTGSITGGQCSNASLQQVEPLPVITAANQILISKLTVQEQATSGRLQLELSGLVAGYTYVVERYTGGIFSPYEEVGRLENVTGNTQTHTVSNVNTSEGTWFLVRPVDACGKTSLNSTIVSSILLQATINEEEVTLNWSNLPEFEAFDVYRNGTLLQTLPGTSERFIDRNVDCGQTYTYYVTGKGTTYQGKTYTSVTAPLAVTVTSTKVPATPYLLASFNLNNQVELTLQEASGAPVQVATFERSIKGAPYQQVGQAQQLAFTDTGTEPQPVCYRATLTNACGNTSPVSNVACPIILKAEKQVDGSVNLSWTAYTGFPNGAGQYTVELLDENGAVAASYPVNGTSYSDRVLSTTLPQLRYRIKATSRNGTGLTYSNLQVLEQEATVFLPSAFTPNGDGLNDVFEVKGNFFSGYTLRVYNQSGAVVFEGTEADAAWDGTHQGKKLLPGAYAYIITIRTSFGVTKQKTGTITLLR</sequence>
<dbReference type="Pfam" id="PF18911">
    <property type="entry name" value="PKD_4"/>
    <property type="match status" value="1"/>
</dbReference>
<dbReference type="Gene3D" id="2.60.40.10">
    <property type="entry name" value="Immunoglobulins"/>
    <property type="match status" value="3"/>
</dbReference>
<dbReference type="OrthoDB" id="631648at2"/>
<feature type="signal peptide" evidence="1">
    <location>
        <begin position="1"/>
        <end position="18"/>
    </location>
</feature>
<dbReference type="Pfam" id="PF13585">
    <property type="entry name" value="CHU_C"/>
    <property type="match status" value="1"/>
</dbReference>
<keyword evidence="4" id="KW-1185">Reference proteome</keyword>
<dbReference type="AlphaFoldDB" id="A0A1I7GCQ6"/>
<dbReference type="PROSITE" id="PS50093">
    <property type="entry name" value="PKD"/>
    <property type="match status" value="1"/>
</dbReference>
<dbReference type="InterPro" id="IPR013783">
    <property type="entry name" value="Ig-like_fold"/>
</dbReference>
<gene>
    <name evidence="3" type="ORF">SAMN04487941_0905</name>
</gene>
<name>A0A1I7GCQ6_9BACT</name>
<reference evidence="4" key="1">
    <citation type="submission" date="2016-10" db="EMBL/GenBank/DDBJ databases">
        <authorList>
            <person name="Varghese N."/>
        </authorList>
    </citation>
    <scope>NUCLEOTIDE SEQUENCE [LARGE SCALE GENOMIC DNA]</scope>
    <source>
        <strain evidence="4">DSM 18820</strain>
    </source>
</reference>
<keyword evidence="1" id="KW-0732">Signal</keyword>
<dbReference type="SUPFAM" id="SSF49299">
    <property type="entry name" value="PKD domain"/>
    <property type="match status" value="2"/>
</dbReference>
<dbReference type="EMBL" id="FPCA01000001">
    <property type="protein sequence ID" value="SFU46036.1"/>
    <property type="molecule type" value="Genomic_DNA"/>
</dbReference>
<evidence type="ECO:0000259" key="2">
    <source>
        <dbReference type="PROSITE" id="PS50093"/>
    </source>
</evidence>
<dbReference type="NCBIfam" id="TIGR04131">
    <property type="entry name" value="Bac_Flav_CTERM"/>
    <property type="match status" value="1"/>
</dbReference>
<dbReference type="Proteomes" id="UP000182491">
    <property type="component" value="Unassembled WGS sequence"/>
</dbReference>
<accession>A0A1I7GCQ6</accession>
<dbReference type="InterPro" id="IPR000601">
    <property type="entry name" value="PKD_dom"/>
</dbReference>